<evidence type="ECO:0000313" key="2">
    <source>
        <dbReference type="Proteomes" id="UP000233551"/>
    </source>
</evidence>
<gene>
    <name evidence="1" type="ORF">CRG98_010828</name>
</gene>
<dbReference type="Proteomes" id="UP000233551">
    <property type="component" value="Unassembled WGS sequence"/>
</dbReference>
<comment type="caution">
    <text evidence="1">The sequence shown here is derived from an EMBL/GenBank/DDBJ whole genome shotgun (WGS) entry which is preliminary data.</text>
</comment>
<dbReference type="EMBL" id="PGOL01000542">
    <property type="protein sequence ID" value="PKI68771.1"/>
    <property type="molecule type" value="Genomic_DNA"/>
</dbReference>
<sequence>MISEVRGLFFPAALRAVQDELQLACEQARFKFPSWNWTLTGVWSFRSHFGGTLRRTFFSNIMLRTAGDYAGLQWRIGHSTPSRHLQEPSSSVDESSR</sequence>
<dbReference type="AlphaFoldDB" id="A0A2I0KJV9"/>
<evidence type="ECO:0000313" key="1">
    <source>
        <dbReference type="EMBL" id="PKI68771.1"/>
    </source>
</evidence>
<keyword evidence="2" id="KW-1185">Reference proteome</keyword>
<accession>A0A2I0KJV9</accession>
<name>A0A2I0KJV9_PUNGR</name>
<protein>
    <submittedName>
        <fullName evidence="1">Uncharacterized protein</fullName>
    </submittedName>
</protein>
<proteinExistence type="predicted"/>
<organism evidence="1 2">
    <name type="scientific">Punica granatum</name>
    <name type="common">Pomegranate</name>
    <dbReference type="NCBI Taxonomy" id="22663"/>
    <lineage>
        <taxon>Eukaryota</taxon>
        <taxon>Viridiplantae</taxon>
        <taxon>Streptophyta</taxon>
        <taxon>Embryophyta</taxon>
        <taxon>Tracheophyta</taxon>
        <taxon>Spermatophyta</taxon>
        <taxon>Magnoliopsida</taxon>
        <taxon>eudicotyledons</taxon>
        <taxon>Gunneridae</taxon>
        <taxon>Pentapetalae</taxon>
        <taxon>rosids</taxon>
        <taxon>malvids</taxon>
        <taxon>Myrtales</taxon>
        <taxon>Lythraceae</taxon>
        <taxon>Punica</taxon>
    </lineage>
</organism>
<reference evidence="1 2" key="1">
    <citation type="submission" date="2017-11" db="EMBL/GenBank/DDBJ databases">
        <title>De-novo sequencing of pomegranate (Punica granatum L.) genome.</title>
        <authorList>
            <person name="Akparov Z."/>
            <person name="Amiraslanov A."/>
            <person name="Hajiyeva S."/>
            <person name="Abbasov M."/>
            <person name="Kaur K."/>
            <person name="Hamwieh A."/>
            <person name="Solovyev V."/>
            <person name="Salamov A."/>
            <person name="Braich B."/>
            <person name="Kosarev P."/>
            <person name="Mahmoud A."/>
            <person name="Hajiyev E."/>
            <person name="Babayeva S."/>
            <person name="Izzatullayeva V."/>
            <person name="Mammadov A."/>
            <person name="Mammadov A."/>
            <person name="Sharifova S."/>
            <person name="Ojaghi J."/>
            <person name="Eynullazada K."/>
            <person name="Bayramov B."/>
            <person name="Abdulazimova A."/>
            <person name="Shahmuradov I."/>
        </authorList>
    </citation>
    <scope>NUCLEOTIDE SEQUENCE [LARGE SCALE GENOMIC DNA]</scope>
    <source>
        <strain evidence="2">cv. AG2017</strain>
        <tissue evidence="1">Leaf</tissue>
    </source>
</reference>